<dbReference type="STRING" id="45065.Lgee_0200"/>
<evidence type="ECO:0000313" key="2">
    <source>
        <dbReference type="Proteomes" id="UP000054785"/>
    </source>
</evidence>
<proteinExistence type="predicted"/>
<dbReference type="NCBIfam" id="TIGR03748">
    <property type="entry name" value="conj_PilL"/>
    <property type="match status" value="1"/>
</dbReference>
<sequence length="164" mass="18441">MKPLRQKSRNSYKPESRAYARVEIDMPRLLIIASLGLLTLTGQAANVTQINRYATVANKPLPSQINPLLTEQQIHFPQDVKTVGQAIEWWLQYSGYSLVATEKQPDSLQAVLHQPLPQIHKNLGPLTVKDGLEVLAGQQVFELVEDPLLRVVNFKLKPSARRKA</sequence>
<dbReference type="PATRIC" id="fig|45065.4.peg.216"/>
<dbReference type="EMBL" id="LNYC01000004">
    <property type="protein sequence ID" value="KTD04447.1"/>
    <property type="molecule type" value="Genomic_DNA"/>
</dbReference>
<evidence type="ECO:0008006" key="3">
    <source>
        <dbReference type="Google" id="ProtNLM"/>
    </source>
</evidence>
<comment type="caution">
    <text evidence="1">The sequence shown here is derived from an EMBL/GenBank/DDBJ whole genome shotgun (WGS) entry which is preliminary data.</text>
</comment>
<dbReference type="InterPro" id="IPR022260">
    <property type="entry name" value="Integr_conj_element_PilL"/>
</dbReference>
<dbReference type="AlphaFoldDB" id="A0A0W0U9I0"/>
<keyword evidence="2" id="KW-1185">Reference proteome</keyword>
<accession>A0A0W0U9I0</accession>
<dbReference type="Proteomes" id="UP000054785">
    <property type="component" value="Unassembled WGS sequence"/>
</dbReference>
<organism evidence="1 2">
    <name type="scientific">Legionella geestiana</name>
    <dbReference type="NCBI Taxonomy" id="45065"/>
    <lineage>
        <taxon>Bacteria</taxon>
        <taxon>Pseudomonadati</taxon>
        <taxon>Pseudomonadota</taxon>
        <taxon>Gammaproteobacteria</taxon>
        <taxon>Legionellales</taxon>
        <taxon>Legionellaceae</taxon>
        <taxon>Legionella</taxon>
    </lineage>
</organism>
<name>A0A0W0U9I0_9GAMM</name>
<gene>
    <name evidence="1" type="ORF">Lgee_0200</name>
</gene>
<reference evidence="1 2" key="1">
    <citation type="submission" date="2015-11" db="EMBL/GenBank/DDBJ databases">
        <title>Genomic analysis of 38 Legionella species identifies large and diverse effector repertoires.</title>
        <authorList>
            <person name="Burstein D."/>
            <person name="Amaro F."/>
            <person name="Zusman T."/>
            <person name="Lifshitz Z."/>
            <person name="Cohen O."/>
            <person name="Gilbert J.A."/>
            <person name="Pupko T."/>
            <person name="Shuman H.A."/>
            <person name="Segal G."/>
        </authorList>
    </citation>
    <scope>NUCLEOTIDE SEQUENCE [LARGE SCALE GENOMIC DNA]</scope>
    <source>
        <strain evidence="1 2">ATCC 49504</strain>
    </source>
</reference>
<protein>
    <recommendedName>
        <fullName evidence="3">Integrating conjugative element protein PilL, PFGI-1 class</fullName>
    </recommendedName>
</protein>
<evidence type="ECO:0000313" key="1">
    <source>
        <dbReference type="EMBL" id="KTD04447.1"/>
    </source>
</evidence>